<dbReference type="InterPro" id="IPR036661">
    <property type="entry name" value="Luciferase-like_sf"/>
</dbReference>
<dbReference type="Gene3D" id="3.20.20.30">
    <property type="entry name" value="Luciferase-like domain"/>
    <property type="match status" value="1"/>
</dbReference>
<organism evidence="1">
    <name type="scientific">Phenylobacterium glaciei</name>
    <dbReference type="NCBI Taxonomy" id="2803784"/>
    <lineage>
        <taxon>Bacteria</taxon>
        <taxon>Pseudomonadati</taxon>
        <taxon>Pseudomonadota</taxon>
        <taxon>Alphaproteobacteria</taxon>
        <taxon>Caulobacterales</taxon>
        <taxon>Caulobacteraceae</taxon>
        <taxon>Phenylobacterium</taxon>
    </lineage>
</organism>
<sequence length="84" mass="9322">MAWASTPWPSPPASRLLQRMRLLAAIRCGEMWPPQLARQLATIDQMLNGRLTINIISSDMPGETLASARATPARWRPCTFCAPC</sequence>
<dbReference type="EMBL" id="CP068570">
    <property type="protein sequence ID" value="QQZ50043.1"/>
    <property type="molecule type" value="Genomic_DNA"/>
</dbReference>
<reference evidence="1" key="1">
    <citation type="submission" date="2021-01" db="EMBL/GenBank/DDBJ databases">
        <title>Genome sequence of Phenylobacterium sp. 20VBR1 isolated from a valley glaceir, Ny-Alesund, Svalbard.</title>
        <authorList>
            <person name="Thomas F.A."/>
            <person name="Krishnan K.P."/>
            <person name="Sinha R.K."/>
        </authorList>
    </citation>
    <scope>NUCLEOTIDE SEQUENCE</scope>
    <source>
        <strain evidence="1">20VBR1</strain>
    </source>
</reference>
<dbReference type="GO" id="GO:0016705">
    <property type="term" value="F:oxidoreductase activity, acting on paired donors, with incorporation or reduction of molecular oxygen"/>
    <property type="evidence" value="ECO:0007669"/>
    <property type="project" value="InterPro"/>
</dbReference>
<evidence type="ECO:0000313" key="1">
    <source>
        <dbReference type="EMBL" id="QQZ50043.1"/>
    </source>
</evidence>
<name>A0A974S8X3_9CAUL</name>
<dbReference type="AlphaFoldDB" id="A0A974S8X3"/>
<gene>
    <name evidence="1" type="ORF">JKL49_26010</name>
</gene>
<accession>A0A974S8X3</accession>
<proteinExistence type="predicted"/>
<protein>
    <submittedName>
        <fullName evidence="1">LLM class flavin-dependent oxidoreductase</fullName>
    </submittedName>
</protein>
<dbReference type="SUPFAM" id="SSF51679">
    <property type="entry name" value="Bacterial luciferase-like"/>
    <property type="match status" value="1"/>
</dbReference>